<comment type="caution">
    <text evidence="2">The sequence shown here is derived from an EMBL/GenBank/DDBJ whole genome shotgun (WGS) entry which is preliminary data.</text>
</comment>
<feature type="compositionally biased region" description="Low complexity" evidence="1">
    <location>
        <begin position="162"/>
        <end position="183"/>
    </location>
</feature>
<organism evidence="2 3">
    <name type="scientific">Durusdinium trenchii</name>
    <dbReference type="NCBI Taxonomy" id="1381693"/>
    <lineage>
        <taxon>Eukaryota</taxon>
        <taxon>Sar</taxon>
        <taxon>Alveolata</taxon>
        <taxon>Dinophyceae</taxon>
        <taxon>Suessiales</taxon>
        <taxon>Symbiodiniaceae</taxon>
        <taxon>Durusdinium</taxon>
    </lineage>
</organism>
<feature type="compositionally biased region" description="Pro residues" evidence="1">
    <location>
        <begin position="114"/>
        <end position="128"/>
    </location>
</feature>
<evidence type="ECO:0000313" key="2">
    <source>
        <dbReference type="EMBL" id="CAK9081893.1"/>
    </source>
</evidence>
<feature type="non-terminal residue" evidence="2">
    <location>
        <position position="590"/>
    </location>
</feature>
<feature type="region of interest" description="Disordered" evidence="1">
    <location>
        <begin position="523"/>
        <end position="549"/>
    </location>
</feature>
<reference evidence="2 3" key="1">
    <citation type="submission" date="2024-02" db="EMBL/GenBank/DDBJ databases">
        <authorList>
            <person name="Chen Y."/>
            <person name="Shah S."/>
            <person name="Dougan E. K."/>
            <person name="Thang M."/>
            <person name="Chan C."/>
        </authorList>
    </citation>
    <scope>NUCLEOTIDE SEQUENCE [LARGE SCALE GENOMIC DNA]</scope>
</reference>
<feature type="region of interest" description="Disordered" evidence="1">
    <location>
        <begin position="94"/>
        <end position="196"/>
    </location>
</feature>
<proteinExistence type="predicted"/>
<sequence length="590" mass="64028">MTSSKRLLCSCCILLSSNRQLASRVKVMVVQPPTAAKTRSTPYARSSSSVDSFQVEDELKKLEHRLGEKLRVGPTSKPIATPARTAAAPKVLTTVQPVPPGLPPPKVSALVPSGTPPPNQPVMAPPPKVSAMVPSRTPPPTQVNARVPSGAPPPQVNARAQVPSGAPPKVSVPVPVPKSCGSSAKSTPIKSPELKKSKMEVVNSSAKNLAHDFDSVATTVSADSQPVEGDLAGTPAHDSVIGSECGGIGRDIATISTLPMGDSMEDLGRLDLDVLAVDQPLIMYMNKWHSDMSLNDMRVDVNTWVKRRTDLGDISKMDPHLTLSVKEIATINKQIADRTKTAASMKVEHHLLEQNLDLAGRDLLAKQYARTKEMFPDLDPKDTDIYMAHVDAVARWKHDKLKPTLDAQQVFDRCTADIEEQLGRMLDFMVDHARIRDGNAVVEKGLIEDLDAFVQKHHDTKVPQVGSSRSEADHHDLLKDHLEVATFPGVQEIAQDASEPPTPHLRAQMDLMRRLDTTQLEAVESSPKSGAIPDAVDASPPIRIGPGGRIETEDEYQARMAHNTYMRFSRSLKRADCPKPVLDAAAGKKH</sequence>
<feature type="compositionally biased region" description="Pro residues" evidence="1">
    <location>
        <begin position="97"/>
        <end position="106"/>
    </location>
</feature>
<protein>
    <submittedName>
        <fullName evidence="2">Uncharacterized protein</fullName>
    </submittedName>
</protein>
<gene>
    <name evidence="2" type="ORF">CCMP2556_LOCUS40034</name>
</gene>
<accession>A0ABP0Q2W9</accession>
<evidence type="ECO:0000313" key="3">
    <source>
        <dbReference type="Proteomes" id="UP001642484"/>
    </source>
</evidence>
<dbReference type="EMBL" id="CAXAMN010023892">
    <property type="protein sequence ID" value="CAK9081893.1"/>
    <property type="molecule type" value="Genomic_DNA"/>
</dbReference>
<dbReference type="Proteomes" id="UP001642484">
    <property type="component" value="Unassembled WGS sequence"/>
</dbReference>
<name>A0ABP0Q2W9_9DINO</name>
<keyword evidence="3" id="KW-1185">Reference proteome</keyword>
<evidence type="ECO:0000256" key="1">
    <source>
        <dbReference type="SAM" id="MobiDB-lite"/>
    </source>
</evidence>